<reference evidence="1" key="1">
    <citation type="journal article" date="2014" name="Front. Microbiol.">
        <title>High frequency of phylogenetically diverse reductive dehalogenase-homologous genes in deep subseafloor sedimentary metagenomes.</title>
        <authorList>
            <person name="Kawai M."/>
            <person name="Futagami T."/>
            <person name="Toyoda A."/>
            <person name="Takaki Y."/>
            <person name="Nishi S."/>
            <person name="Hori S."/>
            <person name="Arai W."/>
            <person name="Tsubouchi T."/>
            <person name="Morono Y."/>
            <person name="Uchiyama I."/>
            <person name="Ito T."/>
            <person name="Fujiyama A."/>
            <person name="Inagaki F."/>
            <person name="Takami H."/>
        </authorList>
    </citation>
    <scope>NUCLEOTIDE SEQUENCE</scope>
    <source>
        <strain evidence="1">Expedition CK06-06</strain>
    </source>
</reference>
<gene>
    <name evidence="1" type="ORF">S03H2_56764</name>
</gene>
<sequence length="152" mass="17542">MISLADVARNNGHKPITELAMYRIASITVVHYWREQYKLTNGLDCHSCSKAQRQKCRKDWLYTECPKAIKLEYLSKPITDGDGNLTELGELIADDKAIDLDAWLDDKTFIAGCQQRLIDIAHKITSGQKLTANDSQYLWRYRKREQKPLIPM</sequence>
<accession>X1L543</accession>
<comment type="caution">
    <text evidence="1">The sequence shown here is derived from an EMBL/GenBank/DDBJ whole genome shotgun (WGS) entry which is preliminary data.</text>
</comment>
<protein>
    <submittedName>
        <fullName evidence="1">Uncharacterized protein</fullName>
    </submittedName>
</protein>
<dbReference type="AlphaFoldDB" id="X1L543"/>
<dbReference type="EMBL" id="BARU01036342">
    <property type="protein sequence ID" value="GAH89303.1"/>
    <property type="molecule type" value="Genomic_DNA"/>
</dbReference>
<name>X1L543_9ZZZZ</name>
<organism evidence="1">
    <name type="scientific">marine sediment metagenome</name>
    <dbReference type="NCBI Taxonomy" id="412755"/>
    <lineage>
        <taxon>unclassified sequences</taxon>
        <taxon>metagenomes</taxon>
        <taxon>ecological metagenomes</taxon>
    </lineage>
</organism>
<evidence type="ECO:0000313" key="1">
    <source>
        <dbReference type="EMBL" id="GAH89303.1"/>
    </source>
</evidence>
<proteinExistence type="predicted"/>